<feature type="transmembrane region" description="Helical" evidence="1">
    <location>
        <begin position="12"/>
        <end position="30"/>
    </location>
</feature>
<dbReference type="RefSeq" id="WP_248904774.1">
    <property type="nucleotide sequence ID" value="NZ_CP109979.1"/>
</dbReference>
<keyword evidence="3" id="KW-1185">Reference proteome</keyword>
<evidence type="ECO:0000256" key="1">
    <source>
        <dbReference type="SAM" id="Phobius"/>
    </source>
</evidence>
<name>A0ABD5YIC2_9EURY</name>
<evidence type="ECO:0000313" key="2">
    <source>
        <dbReference type="EMBL" id="MFC7189013.1"/>
    </source>
</evidence>
<dbReference type="Proteomes" id="UP001596417">
    <property type="component" value="Unassembled WGS sequence"/>
</dbReference>
<dbReference type="AlphaFoldDB" id="A0ABD5YIC2"/>
<evidence type="ECO:0000313" key="3">
    <source>
        <dbReference type="Proteomes" id="UP001596417"/>
    </source>
</evidence>
<comment type="caution">
    <text evidence="2">The sequence shown here is derived from an EMBL/GenBank/DDBJ whole genome shotgun (WGS) entry which is preliminary data.</text>
</comment>
<proteinExistence type="predicted"/>
<keyword evidence="1" id="KW-0472">Membrane</keyword>
<gene>
    <name evidence="2" type="ORF">ACFQL7_03550</name>
</gene>
<accession>A0ABD5YIC2</accession>
<dbReference type="GeneID" id="76198572"/>
<keyword evidence="1" id="KW-0812">Transmembrane</keyword>
<protein>
    <submittedName>
        <fullName evidence="2">Uncharacterized protein</fullName>
    </submittedName>
</protein>
<keyword evidence="1" id="KW-1133">Transmembrane helix</keyword>
<organism evidence="2 3">
    <name type="scientific">Halocatena marina</name>
    <dbReference type="NCBI Taxonomy" id="2934937"/>
    <lineage>
        <taxon>Archaea</taxon>
        <taxon>Methanobacteriati</taxon>
        <taxon>Methanobacteriota</taxon>
        <taxon>Stenosarchaea group</taxon>
        <taxon>Halobacteria</taxon>
        <taxon>Halobacteriales</taxon>
        <taxon>Natronomonadaceae</taxon>
        <taxon>Halocatena</taxon>
    </lineage>
</organism>
<reference evidence="2 3" key="1">
    <citation type="journal article" date="2019" name="Int. J. Syst. Evol. Microbiol.">
        <title>The Global Catalogue of Microorganisms (GCM) 10K type strain sequencing project: providing services to taxonomists for standard genome sequencing and annotation.</title>
        <authorList>
            <consortium name="The Broad Institute Genomics Platform"/>
            <consortium name="The Broad Institute Genome Sequencing Center for Infectious Disease"/>
            <person name="Wu L."/>
            <person name="Ma J."/>
        </authorList>
    </citation>
    <scope>NUCLEOTIDE SEQUENCE [LARGE SCALE GENOMIC DNA]</scope>
    <source>
        <strain evidence="2 3">RDMS1</strain>
    </source>
</reference>
<feature type="transmembrane region" description="Helical" evidence="1">
    <location>
        <begin position="121"/>
        <end position="138"/>
    </location>
</feature>
<dbReference type="EMBL" id="JBHTAX010000001">
    <property type="protein sequence ID" value="MFC7189013.1"/>
    <property type="molecule type" value="Genomic_DNA"/>
</dbReference>
<sequence length="156" mass="17366">MTNQDSAVRRRKILWSSIGIGGFSVTGWTYFNVGFVPSFLPLLIGIVALRRLFAIEMAESPTEDALTDRYDVDSEQEYTDDEQVDILSEVKGEFTQKGRIWAVLGASAGIIGVVATSQSLALMVVCIAVTVYCLVRYVRIRRLLRTLDTRIDELVG</sequence>